<evidence type="ECO:0000256" key="5">
    <source>
        <dbReference type="ARBA" id="ARBA00023242"/>
    </source>
</evidence>
<feature type="domain" description="Zn(2)-C6 fungal-type" evidence="7">
    <location>
        <begin position="46"/>
        <end position="76"/>
    </location>
</feature>
<dbReference type="GO" id="GO:0008270">
    <property type="term" value="F:zinc ion binding"/>
    <property type="evidence" value="ECO:0007669"/>
    <property type="project" value="InterPro"/>
</dbReference>
<dbReference type="Pfam" id="PF08493">
    <property type="entry name" value="AflR"/>
    <property type="match status" value="1"/>
</dbReference>
<dbReference type="Gene3D" id="4.10.240.10">
    <property type="entry name" value="Zn(2)-C6 fungal-type DNA-binding domain"/>
    <property type="match status" value="1"/>
</dbReference>
<gene>
    <name evidence="8" type="ORF">QBC37DRAFT_432000</name>
</gene>
<keyword evidence="1" id="KW-0479">Metal-binding</keyword>
<reference evidence="8" key="1">
    <citation type="journal article" date="2023" name="Mol. Phylogenet. Evol.">
        <title>Genome-scale phylogeny and comparative genomics of the fungal order Sordariales.</title>
        <authorList>
            <person name="Hensen N."/>
            <person name="Bonometti L."/>
            <person name="Westerberg I."/>
            <person name="Brannstrom I.O."/>
            <person name="Guillou S."/>
            <person name="Cros-Aarteil S."/>
            <person name="Calhoun S."/>
            <person name="Haridas S."/>
            <person name="Kuo A."/>
            <person name="Mondo S."/>
            <person name="Pangilinan J."/>
            <person name="Riley R."/>
            <person name="LaButti K."/>
            <person name="Andreopoulos B."/>
            <person name="Lipzen A."/>
            <person name="Chen C."/>
            <person name="Yan M."/>
            <person name="Daum C."/>
            <person name="Ng V."/>
            <person name="Clum A."/>
            <person name="Steindorff A."/>
            <person name="Ohm R.A."/>
            <person name="Martin F."/>
            <person name="Silar P."/>
            <person name="Natvig D.O."/>
            <person name="Lalanne C."/>
            <person name="Gautier V."/>
            <person name="Ament-Velasquez S.L."/>
            <person name="Kruys A."/>
            <person name="Hutchinson M.I."/>
            <person name="Powell A.J."/>
            <person name="Barry K."/>
            <person name="Miller A.N."/>
            <person name="Grigoriev I.V."/>
            <person name="Debuchy R."/>
            <person name="Gladieux P."/>
            <person name="Hiltunen Thoren M."/>
            <person name="Johannesson H."/>
        </authorList>
    </citation>
    <scope>NUCLEOTIDE SEQUENCE</scope>
    <source>
        <strain evidence="8">PSN293</strain>
    </source>
</reference>
<feature type="region of interest" description="Disordered" evidence="6">
    <location>
        <begin position="1"/>
        <end position="45"/>
    </location>
</feature>
<keyword evidence="3" id="KW-0238">DNA-binding</keyword>
<feature type="compositionally biased region" description="Polar residues" evidence="6">
    <location>
        <begin position="231"/>
        <end position="257"/>
    </location>
</feature>
<dbReference type="Pfam" id="PF00172">
    <property type="entry name" value="Zn_clus"/>
    <property type="match status" value="1"/>
</dbReference>
<dbReference type="GO" id="GO:0003677">
    <property type="term" value="F:DNA binding"/>
    <property type="evidence" value="ECO:0007669"/>
    <property type="project" value="UniProtKB-KW"/>
</dbReference>
<reference evidence="8" key="2">
    <citation type="submission" date="2023-05" db="EMBL/GenBank/DDBJ databases">
        <authorList>
            <consortium name="Lawrence Berkeley National Laboratory"/>
            <person name="Steindorff A."/>
            <person name="Hensen N."/>
            <person name="Bonometti L."/>
            <person name="Westerberg I."/>
            <person name="Brannstrom I.O."/>
            <person name="Guillou S."/>
            <person name="Cros-Aarteil S."/>
            <person name="Calhoun S."/>
            <person name="Haridas S."/>
            <person name="Kuo A."/>
            <person name="Mondo S."/>
            <person name="Pangilinan J."/>
            <person name="Riley R."/>
            <person name="Labutti K."/>
            <person name="Andreopoulos B."/>
            <person name="Lipzen A."/>
            <person name="Chen C."/>
            <person name="Yanf M."/>
            <person name="Daum C."/>
            <person name="Ng V."/>
            <person name="Clum A."/>
            <person name="Ohm R."/>
            <person name="Martin F."/>
            <person name="Silar P."/>
            <person name="Natvig D."/>
            <person name="Lalanne C."/>
            <person name="Gautier V."/>
            <person name="Ament-Velasquez S.L."/>
            <person name="Kruys A."/>
            <person name="Hutchinson M.I."/>
            <person name="Powell A.J."/>
            <person name="Barry K."/>
            <person name="Miller A.N."/>
            <person name="Grigoriev I.V."/>
            <person name="Debuchy R."/>
            <person name="Gladieux P."/>
            <person name="Thoren M.H."/>
            <person name="Johannesson H."/>
        </authorList>
    </citation>
    <scope>NUCLEOTIDE SEQUENCE</scope>
    <source>
        <strain evidence="8">PSN293</strain>
    </source>
</reference>
<evidence type="ECO:0000256" key="3">
    <source>
        <dbReference type="ARBA" id="ARBA00023125"/>
    </source>
</evidence>
<dbReference type="AlphaFoldDB" id="A0AAN7B310"/>
<dbReference type="PANTHER" id="PTHR31069:SF31">
    <property type="entry name" value="MONODICTYPHENONE CLUSTER TRANSCRIPTION FACTOR-RELATED"/>
    <property type="match status" value="1"/>
</dbReference>
<dbReference type="PROSITE" id="PS50048">
    <property type="entry name" value="ZN2_CY6_FUNGAL_2"/>
    <property type="match status" value="1"/>
</dbReference>
<dbReference type="GO" id="GO:0005634">
    <property type="term" value="C:nucleus"/>
    <property type="evidence" value="ECO:0007669"/>
    <property type="project" value="InterPro"/>
</dbReference>
<dbReference type="InterPro" id="IPR013700">
    <property type="entry name" value="AflR"/>
</dbReference>
<dbReference type="SMART" id="SM00066">
    <property type="entry name" value="GAL4"/>
    <property type="match status" value="1"/>
</dbReference>
<evidence type="ECO:0000256" key="6">
    <source>
        <dbReference type="SAM" id="MobiDB-lite"/>
    </source>
</evidence>
<keyword evidence="5" id="KW-0539">Nucleus</keyword>
<dbReference type="InterPro" id="IPR001138">
    <property type="entry name" value="Zn2Cys6_DnaBD"/>
</dbReference>
<evidence type="ECO:0000256" key="1">
    <source>
        <dbReference type="ARBA" id="ARBA00022723"/>
    </source>
</evidence>
<name>A0AAN7B310_9PEZI</name>
<dbReference type="EMBL" id="MU858244">
    <property type="protein sequence ID" value="KAK4208419.1"/>
    <property type="molecule type" value="Genomic_DNA"/>
</dbReference>
<dbReference type="PRINTS" id="PR00755">
    <property type="entry name" value="AFLATOXINBRP"/>
</dbReference>
<accession>A0AAN7B310</accession>
<dbReference type="Proteomes" id="UP001301769">
    <property type="component" value="Unassembled WGS sequence"/>
</dbReference>
<keyword evidence="9" id="KW-1185">Reference proteome</keyword>
<evidence type="ECO:0000256" key="4">
    <source>
        <dbReference type="ARBA" id="ARBA00023163"/>
    </source>
</evidence>
<comment type="caution">
    <text evidence="8">The sequence shown here is derived from an EMBL/GenBank/DDBJ whole genome shotgun (WGS) entry which is preliminary data.</text>
</comment>
<feature type="compositionally biased region" description="Low complexity" evidence="6">
    <location>
        <begin position="15"/>
        <end position="37"/>
    </location>
</feature>
<evidence type="ECO:0000259" key="7">
    <source>
        <dbReference type="PROSITE" id="PS50048"/>
    </source>
</evidence>
<dbReference type="InterPro" id="IPR050675">
    <property type="entry name" value="OAF3"/>
</dbReference>
<evidence type="ECO:0000313" key="8">
    <source>
        <dbReference type="EMBL" id="KAK4208419.1"/>
    </source>
</evidence>
<sequence length="490" mass="51547">METTTQSSMADADMSITASLAPAATSPPSSSSRRSVPPAGPKLRDSCHACASSKVKCHKEKPTCSRCSKRGIACEYFATRRGGRPNHDRRPTMSTNDAGNSTIMVKQNIAAMNSWFASNSMQSAGFVVSPIAPHPGPSPGATPDTSSANFLPDVCPVDPGLGSLSLGFADLGTTDFDSFFASPISLSDTDFLNQGDFFSSIESASVGNNVQSNATTLLDTFSFMEESLSAPMSISTPRSPPNSLASPMYTENSSDRNGSYKKDLSVPSLPDFESSSSGCCLVKALGLMRGLFPNSSTACSSITSSPRHDSSGSESVPPPPNVQTVITQNRQTVEAIASILRCSCSRDGCLLSILTLAVFKMLRWYAAAAGRSQAAATLAEKVLQTPTKVGSYCLEGEHSAHMAAKLVLSELHRVQRLVNMLSERLKVYSAAASDPSSGNDAAAGSASRGGSETNHPPPFSAAIFDQLGVDLKKQLKALSQDLVEGLRKEC</sequence>
<feature type="compositionally biased region" description="Low complexity" evidence="6">
    <location>
        <begin position="432"/>
        <end position="451"/>
    </location>
</feature>
<dbReference type="PROSITE" id="PS00463">
    <property type="entry name" value="ZN2_CY6_FUNGAL_1"/>
    <property type="match status" value="1"/>
</dbReference>
<keyword evidence="4" id="KW-0804">Transcription</keyword>
<dbReference type="GO" id="GO:0000981">
    <property type="term" value="F:DNA-binding transcription factor activity, RNA polymerase II-specific"/>
    <property type="evidence" value="ECO:0007669"/>
    <property type="project" value="InterPro"/>
</dbReference>
<dbReference type="InterPro" id="IPR036864">
    <property type="entry name" value="Zn2-C6_fun-type_DNA-bd_sf"/>
</dbReference>
<evidence type="ECO:0000256" key="2">
    <source>
        <dbReference type="ARBA" id="ARBA00023015"/>
    </source>
</evidence>
<dbReference type="SUPFAM" id="SSF57701">
    <property type="entry name" value="Zn2/Cys6 DNA-binding domain"/>
    <property type="match status" value="1"/>
</dbReference>
<organism evidence="8 9">
    <name type="scientific">Rhypophila decipiens</name>
    <dbReference type="NCBI Taxonomy" id="261697"/>
    <lineage>
        <taxon>Eukaryota</taxon>
        <taxon>Fungi</taxon>
        <taxon>Dikarya</taxon>
        <taxon>Ascomycota</taxon>
        <taxon>Pezizomycotina</taxon>
        <taxon>Sordariomycetes</taxon>
        <taxon>Sordariomycetidae</taxon>
        <taxon>Sordariales</taxon>
        <taxon>Naviculisporaceae</taxon>
        <taxon>Rhypophila</taxon>
    </lineage>
</organism>
<keyword evidence="2" id="KW-0805">Transcription regulation</keyword>
<evidence type="ECO:0000313" key="9">
    <source>
        <dbReference type="Proteomes" id="UP001301769"/>
    </source>
</evidence>
<feature type="region of interest" description="Disordered" evidence="6">
    <location>
        <begin position="432"/>
        <end position="457"/>
    </location>
</feature>
<dbReference type="GO" id="GO:0045122">
    <property type="term" value="P:aflatoxin biosynthetic process"/>
    <property type="evidence" value="ECO:0007669"/>
    <property type="project" value="InterPro"/>
</dbReference>
<feature type="region of interest" description="Disordered" evidence="6">
    <location>
        <begin position="231"/>
        <end position="260"/>
    </location>
</feature>
<dbReference type="CDD" id="cd00067">
    <property type="entry name" value="GAL4"/>
    <property type="match status" value="1"/>
</dbReference>
<dbReference type="PANTHER" id="PTHR31069">
    <property type="entry name" value="OLEATE-ACTIVATED TRANSCRIPTION FACTOR 1-RELATED"/>
    <property type="match status" value="1"/>
</dbReference>
<proteinExistence type="predicted"/>
<protein>
    <submittedName>
        <fullName evidence="8">Aflatoxin regulatory protein-domain-containing protein</fullName>
    </submittedName>
</protein>